<gene>
    <name evidence="4" type="ORF">GAYE_SCF27MG4697</name>
</gene>
<keyword evidence="2" id="KW-1133">Transmembrane helix</keyword>
<sequence length="2253" mass="257119">MALSNPIRSRPKRLAFLWLTWFVGSLLWLLFIWKRFSLVKILVFLAPNLLFFPLLIGESLCVFIILGAHFAQVPLDLSGISFLKALALYELQYENKFLNIRVAKFGIETHFWRALALRRRTALFEISICRAQVILKQTECLQKTRGNVDVLKLSNDLFHVVQELDSSWSRLLFSYCVRLLLLISISFEDCNLLVEKDNNLQQVVSLNCKLTGSGLTDYNCFTWNLGSFIVLTNTPFPLRVKGAVFMLKIEKTHIGCSLSLESIQTEPFGRMELLDAKIRIPASRGCVEKAQVGLTVESPCLMVHSESLLRLLIFVKPKNAALQGSGGTLINPKDILRLWDLNVEMVNFSCVFHDEGLNCLQSEIFCRLSLGRLHLLLQDNGIANSCQCKIDLEALYISNSGDNFDDIRKYLFGVRKHLAITKSHASVAEAGLACKNYHSFDFNIETLTACLDVDGEVTCLQLNISNPVLLLEPMELVMLLDRMHSVYRESVLALSEIASNRRKKNEVVGGVGGRKFNSWKISGEIISFYHCFHFRIPLGEEGIHAYICSVPLVSISENYFSGSLSVYQISREDTETLLSIATMEYCLDPTFGLKLSNLVLEWTPDIHSCLESAISCVQNALNSSSFRYSEMHTKREFGTTSLPLKLSHVQISARFPDGPQTQVIIDEVSQQRFGVVELSKLSWKIQNHIVLFIAFSTLQFAFPDFLSVPLEIYCRRLIFCLPHDFHFGNNWMEFFWRMKGFLLRKKRYMSSLGNSTFPDMNISADDCSAIFEDNSWESFLMMFRPVMKDETFEQIKRRRVLRTILEQLPAALRSSYEKECYSKLNEENATLYAYRVREAQRYWQLDRFDLSGIEGRLPPLLLANLKNCSLTIRKTIMGNDSDVNTEMLNELHQLDECKSIPDLARIPSLYKDFGIRKIEFHSSQFSFHLRDYPHSVATARGLSFSGKVGAMEQATKEPFIRHMFVALGSKVLAELWKQITPLKVFVDGKLTVEDITGVFGVGMLPSFEDLSQCFLRLSPDRSDPSPRLAFWDLARLIFHGKVHAVVRRLNYNILASTCCYSQSSYYTVEADELNATFTRCMKDNLQPWLSLRMENFSLWPKYNNVNLGSLVKLNQVEINVFSTVTTENGRPDDHYLHPFAERNQVPFVYQLERVSSSEELVRKLKSSKSTCQLKHISNHDTYGGFRVSSLSIKVEIRLIETDCTQGNNIIHSDDIASTLQCIENIRHRFFQCIPVRKKFGYPMKPAPAGRLADIMKTFRLHLSSQGLYFHIVNDLNPGHSLSMSVSGINLSQSLKRESAEATIASKSVRLQVKNLDIRMRSPSLDEAAKREEEEPSRGSFFVHIPMLLVILENEADSCLRTSCRIVSMENLIRRSSSSLSDFSFGSDNYPFEDFHQVVFGREDSENDAENDIIEPEFNGENSESSEIPSRMQQHSHKKRGFTNQILAFDARILWTVERRDSLSEWPRAIFLKSHRKGAKTLDRIRRHQRTRSAELDQVSEGTGSICGEKEDLLSLLFSDDTPRSGESESSYSRKQKELEIIASFPQLQVSLIRPVVAFCSPETEGVCKLVASYGYLTLVHQQVKEDDFWKRLELQAGMEDTIVFTLPKGISFNLDSIGVTGDSSANLQVTNTPFERISGPPIFVEVVHTSPLSDEVDMDSFRPKTVAVKVPDLVLTPNSPQFFIFLTVITNFLVKPFQQTMRLQEELAILTHTIHLIKHGHLTHRDAKQYTKQIINMIDLIDRYRNCRNSEKAIKFFNQLGSRDIYETRRELIDKANALVAYALQKRQSESNQGWMPKFYLDVCINKCKLFLKTTDADETSFVKATIDRFQVKQISTLDGGTKIEYSVKDVKMKNIRTENATFKNALAVSKKQIGSSNKLHSTENVVFTMDGDPVAFRWFTIQSPPVGRIHVVDVLTVGIAPLEIALTRHISEELYQFFMRKSLNETEEEEERAEKNIAQASSQAVNKVSSFLKSEALVQEGSREFHTVTAKLRSVFRGVEDFTKDSGLSSFIQGKWINLRRNSPEIQRSRSHSDHTALSQAKTEEEISKKVTLPNRFAPVDDLSCMRQREQNNILFKYVYVGQVSWTVSFKYKDSVEEKSILDFEQIRISLPSLMYHSHTWSWTDLLDQLRRGVQSRILGQALSRLATRKLLGVRELGQKLWRDARTPDAIRLLSQTFGRTEEELTKVVENLETSESGEETNEEGGIASSEIALRKPLSQGKLDSPRGKLKNETDLEKKRQIFFQVIYGIDS</sequence>
<feature type="transmembrane region" description="Helical" evidence="2">
    <location>
        <begin position="15"/>
        <end position="33"/>
    </location>
</feature>
<evidence type="ECO:0000259" key="3">
    <source>
        <dbReference type="SMART" id="SM01214"/>
    </source>
</evidence>
<organism evidence="4 5">
    <name type="scientific">Galdieria yellowstonensis</name>
    <dbReference type="NCBI Taxonomy" id="3028027"/>
    <lineage>
        <taxon>Eukaryota</taxon>
        <taxon>Rhodophyta</taxon>
        <taxon>Bangiophyceae</taxon>
        <taxon>Galdieriales</taxon>
        <taxon>Galdieriaceae</taxon>
        <taxon>Galdieria</taxon>
    </lineage>
</organism>
<evidence type="ECO:0000256" key="1">
    <source>
        <dbReference type="SAM" id="MobiDB-lite"/>
    </source>
</evidence>
<dbReference type="Proteomes" id="UP001300502">
    <property type="component" value="Unassembled WGS sequence"/>
</dbReference>
<dbReference type="EMBL" id="JANCYU010000043">
    <property type="protein sequence ID" value="KAK4526780.1"/>
    <property type="molecule type" value="Genomic_DNA"/>
</dbReference>
<protein>
    <recommendedName>
        <fullName evidence="3">FMP27/BLTP2/Hobbit GFWDK motif-containing RBG unit domain-containing protein</fullName>
    </recommendedName>
</protein>
<feature type="transmembrane region" description="Helical" evidence="2">
    <location>
        <begin position="45"/>
        <end position="71"/>
    </location>
</feature>
<keyword evidence="2" id="KW-0472">Membrane</keyword>
<evidence type="ECO:0000313" key="4">
    <source>
        <dbReference type="EMBL" id="KAK4526780.1"/>
    </source>
</evidence>
<evidence type="ECO:0000313" key="5">
    <source>
        <dbReference type="Proteomes" id="UP001300502"/>
    </source>
</evidence>
<keyword evidence="2" id="KW-0812">Transmembrane</keyword>
<dbReference type="PANTHER" id="PTHR15678:SF6">
    <property type="entry name" value="BRIDGE-LIKE LIPID TRANSFER PROTEIN FAMILY MEMBER 2"/>
    <property type="match status" value="1"/>
</dbReference>
<dbReference type="InterPro" id="IPR045167">
    <property type="entry name" value="Hobbit"/>
</dbReference>
<dbReference type="PANTHER" id="PTHR15678">
    <property type="entry name" value="ANTIGEN MLAA-22-RELATED"/>
    <property type="match status" value="1"/>
</dbReference>
<dbReference type="SMART" id="SM01214">
    <property type="entry name" value="Fmp27_GFWDK"/>
    <property type="match status" value="1"/>
</dbReference>
<dbReference type="Pfam" id="PF10344">
    <property type="entry name" value="Hobbit"/>
    <property type="match status" value="2"/>
</dbReference>
<evidence type="ECO:0000256" key="2">
    <source>
        <dbReference type="SAM" id="Phobius"/>
    </source>
</evidence>
<keyword evidence="5" id="KW-1185">Reference proteome</keyword>
<reference evidence="4 5" key="1">
    <citation type="submission" date="2022-07" db="EMBL/GenBank/DDBJ databases">
        <title>Genome-wide signatures of adaptation to extreme environments.</title>
        <authorList>
            <person name="Cho C.H."/>
            <person name="Yoon H.S."/>
        </authorList>
    </citation>
    <scope>NUCLEOTIDE SEQUENCE [LARGE SCALE GENOMIC DNA]</scope>
    <source>
        <strain evidence="4 5">108.79 E11</strain>
    </source>
</reference>
<name>A0AAV9IH36_9RHOD</name>
<feature type="region of interest" description="Disordered" evidence="1">
    <location>
        <begin position="2193"/>
        <end position="2212"/>
    </location>
</feature>
<comment type="caution">
    <text evidence="4">The sequence shown here is derived from an EMBL/GenBank/DDBJ whole genome shotgun (WGS) entry which is preliminary data.</text>
</comment>
<dbReference type="InterPro" id="IPR019441">
    <property type="entry name" value="FMP27/BLTP2/Hobbit_GFWDK_RBG"/>
</dbReference>
<feature type="region of interest" description="Disordered" evidence="1">
    <location>
        <begin position="2026"/>
        <end position="2047"/>
    </location>
</feature>
<proteinExistence type="predicted"/>
<feature type="domain" description="FMP27/BLTP2/Hobbit GFWDK motif-containing RBG unit" evidence="3">
    <location>
        <begin position="931"/>
        <end position="1062"/>
    </location>
</feature>
<accession>A0AAV9IH36</accession>